<feature type="compositionally biased region" description="Polar residues" evidence="1">
    <location>
        <begin position="242"/>
        <end position="252"/>
    </location>
</feature>
<keyword evidence="3" id="KW-1185">Reference proteome</keyword>
<protein>
    <submittedName>
        <fullName evidence="4">G-protein coupled receptors family 1 profile domain-containing protein</fullName>
    </submittedName>
</protein>
<feature type="transmembrane region" description="Helical" evidence="2">
    <location>
        <begin position="41"/>
        <end position="60"/>
    </location>
</feature>
<sequence>MDETFRTYWGVSNILTNICALVITALMLIKLRSLKTIHPAGMPSTLIKMITLVTSVLMVVRHDRPTSVVGGLHPRISAVEREQDKFKYAKRIAINVLFCAGFCIFLPSFCVFVDALFDYNLFERVGPIVTLGLLLSSATNAFIYGLRHRDIRQAMKRLRGKESQISEIPPSRAGSIAGLHFATAFRAPSRAASTDVGIISRTILVSRNESDDALQIPNILITDSEAEADYQRALETALHGVMSSQTHSNGGNKRQRLKARDNVQVRH</sequence>
<evidence type="ECO:0000313" key="3">
    <source>
        <dbReference type="Proteomes" id="UP000887566"/>
    </source>
</evidence>
<feature type="transmembrane region" description="Helical" evidence="2">
    <location>
        <begin position="7"/>
        <end position="29"/>
    </location>
</feature>
<dbReference type="WBParaSite" id="PSAMB.scaffold6351size9659.g28349.t1">
    <property type="protein sequence ID" value="PSAMB.scaffold6351size9659.g28349.t1"/>
    <property type="gene ID" value="PSAMB.scaffold6351size9659.g28349"/>
</dbReference>
<feature type="transmembrane region" description="Helical" evidence="2">
    <location>
        <begin position="128"/>
        <end position="146"/>
    </location>
</feature>
<evidence type="ECO:0000313" key="4">
    <source>
        <dbReference type="WBParaSite" id="PSAMB.scaffold6351size9659.g28349.t1"/>
    </source>
</evidence>
<feature type="region of interest" description="Disordered" evidence="1">
    <location>
        <begin position="241"/>
        <end position="267"/>
    </location>
</feature>
<dbReference type="Gene3D" id="1.20.1070.10">
    <property type="entry name" value="Rhodopsin 7-helix transmembrane proteins"/>
    <property type="match status" value="1"/>
</dbReference>
<dbReference type="InterPro" id="IPR052322">
    <property type="entry name" value="Mito_rRNA_Mtase_NSUN4"/>
</dbReference>
<dbReference type="PANTHER" id="PTHR46955:SF5">
    <property type="entry name" value="G_PROTEIN_RECEP_F1_2 DOMAIN-CONTAINING PROTEIN"/>
    <property type="match status" value="1"/>
</dbReference>
<accession>A0A914X3Q8</accession>
<dbReference type="PANTHER" id="PTHR46955">
    <property type="entry name" value="PROTEIN CBG01349-RELATED"/>
    <property type="match status" value="1"/>
</dbReference>
<keyword evidence="2" id="KW-0472">Membrane</keyword>
<dbReference type="SUPFAM" id="SSF81321">
    <property type="entry name" value="Family A G protein-coupled receptor-like"/>
    <property type="match status" value="1"/>
</dbReference>
<feature type="compositionally biased region" description="Basic and acidic residues" evidence="1">
    <location>
        <begin position="258"/>
        <end position="267"/>
    </location>
</feature>
<proteinExistence type="predicted"/>
<feature type="transmembrane region" description="Helical" evidence="2">
    <location>
        <begin position="92"/>
        <end position="116"/>
    </location>
</feature>
<dbReference type="AlphaFoldDB" id="A0A914X3Q8"/>
<evidence type="ECO:0000256" key="1">
    <source>
        <dbReference type="SAM" id="MobiDB-lite"/>
    </source>
</evidence>
<keyword evidence="2" id="KW-1133">Transmembrane helix</keyword>
<dbReference type="Proteomes" id="UP000887566">
    <property type="component" value="Unplaced"/>
</dbReference>
<organism evidence="3 4">
    <name type="scientific">Plectus sambesii</name>
    <dbReference type="NCBI Taxonomy" id="2011161"/>
    <lineage>
        <taxon>Eukaryota</taxon>
        <taxon>Metazoa</taxon>
        <taxon>Ecdysozoa</taxon>
        <taxon>Nematoda</taxon>
        <taxon>Chromadorea</taxon>
        <taxon>Plectida</taxon>
        <taxon>Plectina</taxon>
        <taxon>Plectoidea</taxon>
        <taxon>Plectidae</taxon>
        <taxon>Plectus</taxon>
    </lineage>
</organism>
<reference evidence="4" key="1">
    <citation type="submission" date="2022-11" db="UniProtKB">
        <authorList>
            <consortium name="WormBaseParasite"/>
        </authorList>
    </citation>
    <scope>IDENTIFICATION</scope>
</reference>
<keyword evidence="2" id="KW-0812">Transmembrane</keyword>
<evidence type="ECO:0000256" key="2">
    <source>
        <dbReference type="SAM" id="Phobius"/>
    </source>
</evidence>
<name>A0A914X3Q8_9BILA</name>